<comment type="caution">
    <text evidence="11">The sequence shown here is derived from an EMBL/GenBank/DDBJ whole genome shotgun (WGS) entry which is preliminary data.</text>
</comment>
<evidence type="ECO:0000256" key="3">
    <source>
        <dbReference type="ARBA" id="ARBA00013109"/>
    </source>
</evidence>
<dbReference type="Pfam" id="PF02602">
    <property type="entry name" value="HEM4"/>
    <property type="match status" value="1"/>
</dbReference>
<dbReference type="SUPFAM" id="SSF69618">
    <property type="entry name" value="HemD-like"/>
    <property type="match status" value="1"/>
</dbReference>
<comment type="pathway">
    <text evidence="1 9">Porphyrin-containing compound metabolism; protoporphyrin-IX biosynthesis; coproporphyrinogen-III from 5-aminolevulinate: step 3/4.</text>
</comment>
<evidence type="ECO:0000256" key="2">
    <source>
        <dbReference type="ARBA" id="ARBA00008133"/>
    </source>
</evidence>
<evidence type="ECO:0000256" key="7">
    <source>
        <dbReference type="ARBA" id="ARBA00040167"/>
    </source>
</evidence>
<gene>
    <name evidence="11" type="primary">hem4</name>
    <name evidence="11" type="ORF">RNA01_26600</name>
</gene>
<evidence type="ECO:0000256" key="4">
    <source>
        <dbReference type="ARBA" id="ARBA00023239"/>
    </source>
</evidence>
<feature type="domain" description="Tetrapyrrole biosynthesis uroporphyrinogen III synthase" evidence="10">
    <location>
        <begin position="14"/>
        <end position="238"/>
    </location>
</feature>
<evidence type="ECO:0000256" key="8">
    <source>
        <dbReference type="ARBA" id="ARBA00048617"/>
    </source>
</evidence>
<dbReference type="PANTHER" id="PTHR38042:SF1">
    <property type="entry name" value="UROPORPHYRINOGEN-III SYNTHASE, CHLOROPLASTIC"/>
    <property type="match status" value="1"/>
</dbReference>
<dbReference type="EC" id="4.2.1.75" evidence="3 9"/>
<dbReference type="GO" id="GO:0004852">
    <property type="term" value="F:uroporphyrinogen-III synthase activity"/>
    <property type="evidence" value="ECO:0007669"/>
    <property type="project" value="UniProtKB-UniRule"/>
</dbReference>
<dbReference type="Gene3D" id="3.40.50.10090">
    <property type="match status" value="2"/>
</dbReference>
<dbReference type="OrthoDB" id="7163809at2"/>
<organism evidence="11 12">
    <name type="scientific">Ciceribacter naphthalenivorans</name>
    <dbReference type="NCBI Taxonomy" id="1118451"/>
    <lineage>
        <taxon>Bacteria</taxon>
        <taxon>Pseudomonadati</taxon>
        <taxon>Pseudomonadota</taxon>
        <taxon>Alphaproteobacteria</taxon>
        <taxon>Hyphomicrobiales</taxon>
        <taxon>Rhizobiaceae</taxon>
        <taxon>Ciceribacter</taxon>
    </lineage>
</organism>
<evidence type="ECO:0000313" key="12">
    <source>
        <dbReference type="Proteomes" id="UP000321717"/>
    </source>
</evidence>
<comment type="similarity">
    <text evidence="2 9">Belongs to the uroporphyrinogen-III synthase family.</text>
</comment>
<dbReference type="InterPro" id="IPR039793">
    <property type="entry name" value="UROS/Hem4"/>
</dbReference>
<accession>A0A512HJV5</accession>
<comment type="catalytic activity">
    <reaction evidence="8 9">
        <text>hydroxymethylbilane = uroporphyrinogen III + H2O</text>
        <dbReference type="Rhea" id="RHEA:18965"/>
        <dbReference type="ChEBI" id="CHEBI:15377"/>
        <dbReference type="ChEBI" id="CHEBI:57308"/>
        <dbReference type="ChEBI" id="CHEBI:57845"/>
        <dbReference type="EC" id="4.2.1.75"/>
    </reaction>
</comment>
<evidence type="ECO:0000256" key="5">
    <source>
        <dbReference type="ARBA" id="ARBA00023244"/>
    </source>
</evidence>
<dbReference type="GO" id="GO:0032259">
    <property type="term" value="P:methylation"/>
    <property type="evidence" value="ECO:0007669"/>
    <property type="project" value="UniProtKB-KW"/>
</dbReference>
<dbReference type="GO" id="GO:0006782">
    <property type="term" value="P:protoporphyrinogen IX biosynthetic process"/>
    <property type="evidence" value="ECO:0007669"/>
    <property type="project" value="UniProtKB-UniRule"/>
</dbReference>
<dbReference type="GO" id="GO:0006780">
    <property type="term" value="P:uroporphyrinogen III biosynthetic process"/>
    <property type="evidence" value="ECO:0007669"/>
    <property type="project" value="UniProtKB-UniRule"/>
</dbReference>
<dbReference type="RefSeq" id="WP_147180693.1">
    <property type="nucleotide sequence ID" value="NZ_BJZP01000012.1"/>
</dbReference>
<keyword evidence="4 9" id="KW-0456">Lyase</keyword>
<keyword evidence="11" id="KW-0489">Methyltransferase</keyword>
<sequence>MRVLVTRPEPAASRTAAELRRRGHAPLLLPLAAAEYDSDALRTALARPHAAIAVTSAEALRALATLPDYPAAYMDTACFAVGEKTGDAARKLGFSKVFTGNSDGTALARLIMEQVGEAASVDRPVLYLAGSPRAASFETELKALTMPFEVCECYRMRPLAPSSSEIGELLGKGSIDVALLYSSESAHRLFDQTLLAVDPDRFSNTRFLCLSEKVAAAVPEVYSQRTQAAPVPTEASLLSLL</sequence>
<dbReference type="InterPro" id="IPR036108">
    <property type="entry name" value="4pyrrol_syn_uPrphyn_synt_sf"/>
</dbReference>
<dbReference type="GO" id="GO:0008168">
    <property type="term" value="F:methyltransferase activity"/>
    <property type="evidence" value="ECO:0007669"/>
    <property type="project" value="UniProtKB-KW"/>
</dbReference>
<dbReference type="EMBL" id="BJZP01000012">
    <property type="protein sequence ID" value="GEO85728.1"/>
    <property type="molecule type" value="Genomic_DNA"/>
</dbReference>
<evidence type="ECO:0000256" key="9">
    <source>
        <dbReference type="RuleBase" id="RU366031"/>
    </source>
</evidence>
<evidence type="ECO:0000313" key="11">
    <source>
        <dbReference type="EMBL" id="GEO85728.1"/>
    </source>
</evidence>
<evidence type="ECO:0000259" key="10">
    <source>
        <dbReference type="Pfam" id="PF02602"/>
    </source>
</evidence>
<keyword evidence="11" id="KW-0808">Transferase</keyword>
<keyword evidence="12" id="KW-1185">Reference proteome</keyword>
<comment type="function">
    <text evidence="6 9">Catalyzes cyclization of the linear tetrapyrrole, hydroxymethylbilane, to the macrocyclic uroporphyrinogen III.</text>
</comment>
<evidence type="ECO:0000256" key="6">
    <source>
        <dbReference type="ARBA" id="ARBA00037589"/>
    </source>
</evidence>
<dbReference type="Proteomes" id="UP000321717">
    <property type="component" value="Unassembled WGS sequence"/>
</dbReference>
<dbReference type="NCBIfam" id="NF006621">
    <property type="entry name" value="PRK09189.1"/>
    <property type="match status" value="1"/>
</dbReference>
<dbReference type="InterPro" id="IPR003754">
    <property type="entry name" value="4pyrrol_synth_uPrphyn_synth"/>
</dbReference>
<keyword evidence="5 9" id="KW-0627">Porphyrin biosynthesis</keyword>
<dbReference type="PANTHER" id="PTHR38042">
    <property type="entry name" value="UROPORPHYRINOGEN-III SYNTHASE, CHLOROPLASTIC"/>
    <property type="match status" value="1"/>
</dbReference>
<proteinExistence type="inferred from homology"/>
<dbReference type="AlphaFoldDB" id="A0A512HJV5"/>
<protein>
    <recommendedName>
        <fullName evidence="7 9">Uroporphyrinogen-III synthase</fullName>
        <ecNumber evidence="3 9">4.2.1.75</ecNumber>
    </recommendedName>
</protein>
<name>A0A512HJV5_9HYPH</name>
<reference evidence="11 12" key="1">
    <citation type="submission" date="2019-07" db="EMBL/GenBank/DDBJ databases">
        <title>Whole genome shotgun sequence of Rhizobium naphthalenivorans NBRC 107585.</title>
        <authorList>
            <person name="Hosoyama A."/>
            <person name="Uohara A."/>
            <person name="Ohji S."/>
            <person name="Ichikawa N."/>
        </authorList>
    </citation>
    <scope>NUCLEOTIDE SEQUENCE [LARGE SCALE GENOMIC DNA]</scope>
    <source>
        <strain evidence="11 12">NBRC 107585</strain>
    </source>
</reference>
<dbReference type="CDD" id="cd06578">
    <property type="entry name" value="HemD"/>
    <property type="match status" value="1"/>
</dbReference>
<evidence type="ECO:0000256" key="1">
    <source>
        <dbReference type="ARBA" id="ARBA00004772"/>
    </source>
</evidence>